<comment type="caution">
    <text evidence="1">The sequence shown here is derived from an EMBL/GenBank/DDBJ whole genome shotgun (WGS) entry which is preliminary data.</text>
</comment>
<dbReference type="Gene3D" id="3.80.10.10">
    <property type="entry name" value="Ribonuclease Inhibitor"/>
    <property type="match status" value="1"/>
</dbReference>
<dbReference type="EMBL" id="PQFF01000291">
    <property type="protein sequence ID" value="RHZ65036.1"/>
    <property type="molecule type" value="Genomic_DNA"/>
</dbReference>
<dbReference type="AlphaFoldDB" id="A0A397HTZ2"/>
<reference evidence="1 2" key="1">
    <citation type="submission" date="2018-08" db="EMBL/GenBank/DDBJ databases">
        <title>Genome and evolution of the arbuscular mycorrhizal fungus Diversispora epigaea (formerly Glomus versiforme) and its bacterial endosymbionts.</title>
        <authorList>
            <person name="Sun X."/>
            <person name="Fei Z."/>
            <person name="Harrison M."/>
        </authorList>
    </citation>
    <scope>NUCLEOTIDE SEQUENCE [LARGE SCALE GENOMIC DNA]</scope>
    <source>
        <strain evidence="1 2">IT104</strain>
    </source>
</reference>
<dbReference type="Proteomes" id="UP000266861">
    <property type="component" value="Unassembled WGS sequence"/>
</dbReference>
<dbReference type="OrthoDB" id="2328008at2759"/>
<protein>
    <recommendedName>
        <fullName evidence="3">F-box domain-containing protein</fullName>
    </recommendedName>
</protein>
<dbReference type="SUPFAM" id="SSF52047">
    <property type="entry name" value="RNI-like"/>
    <property type="match status" value="1"/>
</dbReference>
<gene>
    <name evidence="1" type="ORF">Glove_319g58</name>
</gene>
<dbReference type="InterPro" id="IPR032675">
    <property type="entry name" value="LRR_dom_sf"/>
</dbReference>
<sequence length="398" mass="45305">MVNMKLNTFPLSKLPFDLLVNILSFSIKHENSKVINSQLIYVCRFFAKAAIPLVWKHLYLQEPTQRKIFKVLQTCLTSPSSKLLFNYKFMVKRITISPLSISNINGLLQTLELVKNNLPNLSSLNIEDKLSLCHSCHFSKEATTDQLADLLLYFSKNLNELCLDSDHSTFNDELLEIICPKFSNLRKLSINGSNFTDEGILEYVIPNLKDNLIEFSASRDGISPNCLTGNTVLALLENCYQLKSLSLDGINLSDKDFIGEDLPLSNLEYLWLGKTCEPENFTAQGLFSLLITCNESLTTLVLDLDHLSSFVFHNIIIPLFQNQKLQELHLVSDSWAGWTANYPRPRSEQEFRAKEAMCIWRLKVYLGITNEMINLIGEKLSTLKVFSILGENYLKSTI</sequence>
<organism evidence="1 2">
    <name type="scientific">Diversispora epigaea</name>
    <dbReference type="NCBI Taxonomy" id="1348612"/>
    <lineage>
        <taxon>Eukaryota</taxon>
        <taxon>Fungi</taxon>
        <taxon>Fungi incertae sedis</taxon>
        <taxon>Mucoromycota</taxon>
        <taxon>Glomeromycotina</taxon>
        <taxon>Glomeromycetes</taxon>
        <taxon>Diversisporales</taxon>
        <taxon>Diversisporaceae</taxon>
        <taxon>Diversispora</taxon>
    </lineage>
</organism>
<evidence type="ECO:0000313" key="1">
    <source>
        <dbReference type="EMBL" id="RHZ65036.1"/>
    </source>
</evidence>
<name>A0A397HTZ2_9GLOM</name>
<keyword evidence="2" id="KW-1185">Reference proteome</keyword>
<accession>A0A397HTZ2</accession>
<proteinExistence type="predicted"/>
<evidence type="ECO:0008006" key="3">
    <source>
        <dbReference type="Google" id="ProtNLM"/>
    </source>
</evidence>
<evidence type="ECO:0000313" key="2">
    <source>
        <dbReference type="Proteomes" id="UP000266861"/>
    </source>
</evidence>